<feature type="region of interest" description="Disordered" evidence="1">
    <location>
        <begin position="257"/>
        <end position="305"/>
    </location>
</feature>
<evidence type="ECO:0000313" key="2">
    <source>
        <dbReference type="EMBL" id="TDH17457.1"/>
    </source>
</evidence>
<dbReference type="AlphaFoldDB" id="A0A484DSJ6"/>
<organism evidence="2 3">
    <name type="scientific">Perca flavescens</name>
    <name type="common">American yellow perch</name>
    <name type="synonym">Morone flavescens</name>
    <dbReference type="NCBI Taxonomy" id="8167"/>
    <lineage>
        <taxon>Eukaryota</taxon>
        <taxon>Metazoa</taxon>
        <taxon>Chordata</taxon>
        <taxon>Craniata</taxon>
        <taxon>Vertebrata</taxon>
        <taxon>Euteleostomi</taxon>
        <taxon>Actinopterygii</taxon>
        <taxon>Neopterygii</taxon>
        <taxon>Teleostei</taxon>
        <taxon>Neoteleostei</taxon>
        <taxon>Acanthomorphata</taxon>
        <taxon>Eupercaria</taxon>
        <taxon>Perciformes</taxon>
        <taxon>Percoidei</taxon>
        <taxon>Percidae</taxon>
        <taxon>Percinae</taxon>
        <taxon>Perca</taxon>
    </lineage>
</organism>
<dbReference type="EMBL" id="SCKG01000001">
    <property type="protein sequence ID" value="TDH17457.1"/>
    <property type="molecule type" value="Genomic_DNA"/>
</dbReference>
<feature type="region of interest" description="Disordered" evidence="1">
    <location>
        <begin position="363"/>
        <end position="398"/>
    </location>
</feature>
<dbReference type="InterPro" id="IPR029309">
    <property type="entry name" value="CaRF"/>
</dbReference>
<evidence type="ECO:0000256" key="1">
    <source>
        <dbReference type="SAM" id="MobiDB-lite"/>
    </source>
</evidence>
<evidence type="ECO:0000313" key="3">
    <source>
        <dbReference type="Proteomes" id="UP000295070"/>
    </source>
</evidence>
<comment type="caution">
    <text evidence="2">The sequence shown here is derived from an EMBL/GenBank/DDBJ whole genome shotgun (WGS) entry which is preliminary data.</text>
</comment>
<reference evidence="2 3" key="1">
    <citation type="submission" date="2019-01" db="EMBL/GenBank/DDBJ databases">
        <title>A chromosome-scale genome assembly of the yellow perch, Perca flavescens.</title>
        <authorList>
            <person name="Feron R."/>
            <person name="Morvezen R."/>
            <person name="Bestin A."/>
            <person name="Haffray P."/>
            <person name="Klopp C."/>
            <person name="Zahm M."/>
            <person name="Cabau C."/>
            <person name="Roques C."/>
            <person name="Donnadieu C."/>
            <person name="Bouchez O."/>
            <person name="Christie M."/>
            <person name="Larson W."/>
            <person name="Guiguen Y."/>
        </authorList>
    </citation>
    <scope>NUCLEOTIDE SEQUENCE [LARGE SCALE GENOMIC DNA]</scope>
    <source>
        <strain evidence="2">YP-PL-M2</strain>
        <tissue evidence="2">Blood</tissue>
    </source>
</reference>
<sequence>MAEVATVLRSKGAVENYVKTLEETTRTKYIVHKSDKHFHGTAWQPSNPMRVRWEWSHESAQKTASIPFDGVPFVFIAYQHLGCHLGRDRSRQQKMRYAEAKQKEYNQKNRRLIKTTKKLGCPAVLNISRIAKFPDYKVADNKDSQRRKMVTKLKEDVKNDPSSVRWEDFFYVRTPAIEDHVGHPLYGQDAGIHEPVDERVKSHIIELTKSGVRRVSEMRQHSRQFVERHLFKDERPPSPTRRRFYPTDKDIRNLMGKAKESVRHSSIDQENLQPFRPLPSAAASQPPAEAPAASSQSPAEAPPATKALRRECIGHLKAIMDYVNLIKDDTYLKELRTTIKDLHSQVALQAPVEAGLLLLPEATKKRKATPSNAVPLPKQPKEHAYANRGDEKAEMIKN</sequence>
<dbReference type="GO" id="GO:0003700">
    <property type="term" value="F:DNA-binding transcription factor activity"/>
    <property type="evidence" value="ECO:0007669"/>
    <property type="project" value="InterPro"/>
</dbReference>
<protein>
    <submittedName>
        <fullName evidence="2">Uncharacterized protein</fullName>
    </submittedName>
</protein>
<dbReference type="Proteomes" id="UP000295070">
    <property type="component" value="Chromosome 1"/>
</dbReference>
<dbReference type="PANTHER" id="PTHR47456">
    <property type="entry name" value="PHD-TYPE DOMAIN-CONTAINING PROTEIN"/>
    <property type="match status" value="1"/>
</dbReference>
<keyword evidence="3" id="KW-1185">Reference proteome</keyword>
<gene>
    <name evidence="2" type="ORF">EPR50_G00008620</name>
</gene>
<feature type="compositionally biased region" description="Basic and acidic residues" evidence="1">
    <location>
        <begin position="257"/>
        <end position="267"/>
    </location>
</feature>
<accession>A0A484DSJ6</accession>
<feature type="compositionally biased region" description="Low complexity" evidence="1">
    <location>
        <begin position="279"/>
        <end position="304"/>
    </location>
</feature>
<name>A0A484DSJ6_PERFV</name>
<proteinExistence type="predicted"/>
<dbReference type="Pfam" id="PF15299">
    <property type="entry name" value="ALS2CR8"/>
    <property type="match status" value="1"/>
</dbReference>
<feature type="compositionally biased region" description="Basic and acidic residues" evidence="1">
    <location>
        <begin position="379"/>
        <end position="398"/>
    </location>
</feature>